<comment type="subcellular location">
    <subcellularLocation>
        <location evidence="2">Cytoplasm</location>
    </subcellularLocation>
    <subcellularLocation>
        <location evidence="1">Membrane</location>
        <topology evidence="1">Single-pass membrane protein</topology>
    </subcellularLocation>
</comment>
<sequence>MISLESVFFSLFIPQSTSSPINSLIPSHKLNSSFDFDELSFLHVPSPDDDKMDTYTLQNEISQLKFKNSKLEKENAELDRQLIKLEDLCDNLQRECENVNHRNQCLQNQMQIMQNEFDSNVSKNADESSKWDKERVQLINERNDSERQVKDLKDELNETILELTTLRTNEEVLKQNYSEREHTFIQAITKNVVLEERLTQVNTNCGEFKERLLETLRNNEHIRRKCQDLQEELIVLYEKFYVTNFKTEIEDAEESVASLDVTLDNPLSVNTVFVNKYERESSLFDELMQDQQQESSSVHPICGKSPALDASFTFQPQQYVWKPLDNLVFMFEHISSQLNEVCATELLENANQNDFQCIHHSNQLERNKSNLELLINALDLGGNNDLASLSPNALRRHVNAQLQMLHQHIAKSQNILISLQSINLPLNVNSMHSSPIEPYQNTNFTSSQTLNRTKTILNRFSSQNSTPSHHRTRSCPILPSETTFITKGTQTEPLYSPQTKDANTRLHEAFNHKTFGTPGFSIAPDATYYDSDSITPMPRNRSSSYSEAIKRGNKEDEESEDLRFNRHLSVLREEENENSDYSSSPLICRSQQVLSDTNTSPRLRLPPPYRPPPPPSYLTFQTWENVSRIPLINIQPSTPLLEIFPNDQRFTQEIHLSLPSQRQRRAAPFPAQINPNEIIVYPLETFTYCGTPHHLSYVPSGVSTSVLESSPIVESDIMSEHLAQTSQPSMITVSDSGVDTATEKVSDAEESDKECNKKISKLGSRRRKRTLGSTGNNSAVIQRSKAVDFDFGYDICDEACCNDDSDVDVKKDILQGMTQVTNRKTFSPPTLGGTPEFIISTSPKSSLETHQPSFRRKIGESQKNRLFMPELMENSETESAKNGSGSIESETEQVPTFSEVLNPPPPCGDGPFPSLPDNFLKLLQLTKTNDKIERLTEKDVEAKFHSLLLAFRTDKFTLTNRLDLHQRQRDIAEKNIEEEVVALKENLNALSQLCNDQETREIVKRLHHHLDVLHQSTTRMSSRAEVYGAVQQEDRTNRAIEVMLLYVENLKRNQEKSTTEFEEMRRILIENNLLSEDGSENEETRRNLRSYSVTNSSIGKQASKRRASIAALPRSSSERLDGNTKFINFVNTSRNSVCNIGSRRCSLYYNLRSSFSSDPEKVVNRQAADDILIPSSSSVEHSEDEHLHRPKRLPTSRRSSKRELSISKNSEAIKLPSPDAENQTSDSVFASEDTVIDSNASDPNSKMECVSSNGSNNPNNWLISDYRTEPSSDDDVDGEEEDEEDIRPLYPNRFRPRNIADSAANLLNVSQWVNDEHLVHGVRYTVGGILFLAAIFSLLIAFFPGSHATHSCNQVTWYYSIDELLRPHLELRRLVRPPV</sequence>
<dbReference type="Pfam" id="PF05781">
    <property type="entry name" value="MRVI1"/>
    <property type="match status" value="1"/>
</dbReference>
<evidence type="ECO:0000256" key="9">
    <source>
        <dbReference type="SAM" id="MobiDB-lite"/>
    </source>
</evidence>
<name>T1JNL7_STRMM</name>
<keyword evidence="3" id="KW-0963">Cytoplasm</keyword>
<dbReference type="STRING" id="126957.T1JNL7"/>
<feature type="compositionally biased region" description="Polar residues" evidence="9">
    <location>
        <begin position="1089"/>
        <end position="1100"/>
    </location>
</feature>
<protein>
    <recommendedName>
        <fullName evidence="13">KASH5-like coiled-coil domain-containing protein</fullName>
    </recommendedName>
</protein>
<feature type="compositionally biased region" description="Basic residues" evidence="9">
    <location>
        <begin position="1188"/>
        <end position="1200"/>
    </location>
</feature>
<feature type="region of interest" description="Disordered" evidence="9">
    <location>
        <begin position="732"/>
        <end position="756"/>
    </location>
</feature>
<feature type="compositionally biased region" description="Polar residues" evidence="9">
    <location>
        <begin position="533"/>
        <end position="546"/>
    </location>
</feature>
<feature type="region of interest" description="Disordered" evidence="9">
    <location>
        <begin position="573"/>
        <end position="611"/>
    </location>
</feature>
<evidence type="ECO:0000256" key="6">
    <source>
        <dbReference type="ARBA" id="ARBA00023054"/>
    </source>
</evidence>
<evidence type="ECO:0000256" key="3">
    <source>
        <dbReference type="ARBA" id="ARBA00022490"/>
    </source>
</evidence>
<dbReference type="HOGENOM" id="CLU_255746_0_0_1"/>
<feature type="coiled-coil region" evidence="8">
    <location>
        <begin position="212"/>
        <end position="239"/>
    </location>
</feature>
<dbReference type="Proteomes" id="UP000014500">
    <property type="component" value="Unassembled WGS sequence"/>
</dbReference>
<evidence type="ECO:0000256" key="4">
    <source>
        <dbReference type="ARBA" id="ARBA00022692"/>
    </source>
</evidence>
<feature type="compositionally biased region" description="Polar residues" evidence="9">
    <location>
        <begin position="839"/>
        <end position="852"/>
    </location>
</feature>
<dbReference type="EMBL" id="JH432010">
    <property type="status" value="NOT_ANNOTATED_CDS"/>
    <property type="molecule type" value="Genomic_DNA"/>
</dbReference>
<feature type="compositionally biased region" description="Basic and acidic residues" evidence="9">
    <location>
        <begin position="741"/>
        <end position="756"/>
    </location>
</feature>
<feature type="region of interest" description="Disordered" evidence="9">
    <location>
        <begin position="824"/>
        <end position="852"/>
    </location>
</feature>
<keyword evidence="12" id="KW-1185">Reference proteome</keyword>
<feature type="coiled-coil region" evidence="8">
    <location>
        <begin position="57"/>
        <end position="169"/>
    </location>
</feature>
<evidence type="ECO:0000313" key="11">
    <source>
        <dbReference type="EnsemblMetazoa" id="SMAR015446-PA"/>
    </source>
</evidence>
<feature type="region of interest" description="Disordered" evidence="9">
    <location>
        <begin position="533"/>
        <end position="561"/>
    </location>
</feature>
<proteinExistence type="predicted"/>
<dbReference type="EnsemblMetazoa" id="SMAR015446-RA">
    <property type="protein sequence ID" value="SMAR015446-PA"/>
    <property type="gene ID" value="SMAR015446"/>
</dbReference>
<keyword evidence="5 10" id="KW-1133">Transmembrane helix</keyword>
<evidence type="ECO:0008006" key="13">
    <source>
        <dbReference type="Google" id="ProtNLM"/>
    </source>
</evidence>
<keyword evidence="6 8" id="KW-0175">Coiled coil</keyword>
<feature type="transmembrane region" description="Helical" evidence="10">
    <location>
        <begin position="1324"/>
        <end position="1343"/>
    </location>
</feature>
<organism evidence="11 12">
    <name type="scientific">Strigamia maritima</name>
    <name type="common">European centipede</name>
    <name type="synonym">Geophilus maritimus</name>
    <dbReference type="NCBI Taxonomy" id="126957"/>
    <lineage>
        <taxon>Eukaryota</taxon>
        <taxon>Metazoa</taxon>
        <taxon>Ecdysozoa</taxon>
        <taxon>Arthropoda</taxon>
        <taxon>Myriapoda</taxon>
        <taxon>Chilopoda</taxon>
        <taxon>Pleurostigmophora</taxon>
        <taxon>Geophilomorpha</taxon>
        <taxon>Linotaeniidae</taxon>
        <taxon>Strigamia</taxon>
    </lineage>
</organism>
<dbReference type="GO" id="GO:0016020">
    <property type="term" value="C:membrane"/>
    <property type="evidence" value="ECO:0007669"/>
    <property type="project" value="UniProtKB-SubCell"/>
</dbReference>
<keyword evidence="4 10" id="KW-0812">Transmembrane</keyword>
<dbReference type="GO" id="GO:0005737">
    <property type="term" value="C:cytoplasm"/>
    <property type="evidence" value="ECO:0007669"/>
    <property type="project" value="UniProtKB-SubCell"/>
</dbReference>
<feature type="coiled-coil region" evidence="8">
    <location>
        <begin position="973"/>
        <end position="1000"/>
    </location>
</feature>
<evidence type="ECO:0000256" key="5">
    <source>
        <dbReference type="ARBA" id="ARBA00022989"/>
    </source>
</evidence>
<evidence type="ECO:0000256" key="2">
    <source>
        <dbReference type="ARBA" id="ARBA00004496"/>
    </source>
</evidence>
<reference evidence="12" key="1">
    <citation type="submission" date="2011-05" db="EMBL/GenBank/DDBJ databases">
        <authorList>
            <person name="Richards S.R."/>
            <person name="Qu J."/>
            <person name="Jiang H."/>
            <person name="Jhangiani S.N."/>
            <person name="Agravi P."/>
            <person name="Goodspeed R."/>
            <person name="Gross S."/>
            <person name="Mandapat C."/>
            <person name="Jackson L."/>
            <person name="Mathew T."/>
            <person name="Pu L."/>
            <person name="Thornton R."/>
            <person name="Saada N."/>
            <person name="Wilczek-Boney K.B."/>
            <person name="Lee S."/>
            <person name="Kovar C."/>
            <person name="Wu Y."/>
            <person name="Scherer S.E."/>
            <person name="Worley K.C."/>
            <person name="Muzny D.M."/>
            <person name="Gibbs R."/>
        </authorList>
    </citation>
    <scope>NUCLEOTIDE SEQUENCE</scope>
    <source>
        <strain evidence="12">Brora</strain>
    </source>
</reference>
<evidence type="ECO:0000313" key="12">
    <source>
        <dbReference type="Proteomes" id="UP000014500"/>
    </source>
</evidence>
<keyword evidence="7 10" id="KW-0472">Membrane</keyword>
<evidence type="ECO:0000256" key="10">
    <source>
        <dbReference type="SAM" id="Phobius"/>
    </source>
</evidence>
<feature type="region of interest" description="Disordered" evidence="9">
    <location>
        <begin position="1078"/>
        <end position="1106"/>
    </location>
</feature>
<accession>T1JNL7</accession>
<feature type="region of interest" description="Disordered" evidence="9">
    <location>
        <begin position="1174"/>
        <end position="1284"/>
    </location>
</feature>
<feature type="compositionally biased region" description="Polar residues" evidence="9">
    <location>
        <begin position="589"/>
        <end position="599"/>
    </location>
</feature>
<feature type="compositionally biased region" description="Polar residues" evidence="9">
    <location>
        <begin position="1236"/>
        <end position="1262"/>
    </location>
</feature>
<reference evidence="11" key="2">
    <citation type="submission" date="2015-02" db="UniProtKB">
        <authorList>
            <consortium name="EnsemblMetazoa"/>
        </authorList>
    </citation>
    <scope>IDENTIFICATION</scope>
</reference>
<dbReference type="eggNOG" id="ENOG502QWGQ">
    <property type="taxonomic scope" value="Eukaryota"/>
</dbReference>
<evidence type="ECO:0000256" key="8">
    <source>
        <dbReference type="SAM" id="Coils"/>
    </source>
</evidence>
<evidence type="ECO:0000256" key="1">
    <source>
        <dbReference type="ARBA" id="ARBA00004167"/>
    </source>
</evidence>
<dbReference type="PANTHER" id="PTHR15352">
    <property type="entry name" value="LYMPHOID-RESTRICTED MEMBRANE PROTEIN, JAW1"/>
    <property type="match status" value="1"/>
</dbReference>
<dbReference type="InterPro" id="IPR008677">
    <property type="entry name" value="MRVI1"/>
</dbReference>
<dbReference type="PANTHER" id="PTHR15352:SF1">
    <property type="entry name" value="KASH5-LIKE COILED-COIL DOMAIN-CONTAINING PROTEIN"/>
    <property type="match status" value="1"/>
</dbReference>
<feature type="compositionally biased region" description="Acidic residues" evidence="9">
    <location>
        <begin position="1271"/>
        <end position="1284"/>
    </location>
</feature>
<evidence type="ECO:0000256" key="7">
    <source>
        <dbReference type="ARBA" id="ARBA00023136"/>
    </source>
</evidence>